<feature type="compositionally biased region" description="Acidic residues" evidence="1">
    <location>
        <begin position="1"/>
        <end position="12"/>
    </location>
</feature>
<organism evidence="2 3">
    <name type="scientific">Physocladia obscura</name>
    <dbReference type="NCBI Taxonomy" id="109957"/>
    <lineage>
        <taxon>Eukaryota</taxon>
        <taxon>Fungi</taxon>
        <taxon>Fungi incertae sedis</taxon>
        <taxon>Chytridiomycota</taxon>
        <taxon>Chytridiomycota incertae sedis</taxon>
        <taxon>Chytridiomycetes</taxon>
        <taxon>Chytridiales</taxon>
        <taxon>Chytriomycetaceae</taxon>
        <taxon>Physocladia</taxon>
    </lineage>
</organism>
<proteinExistence type="predicted"/>
<dbReference type="AlphaFoldDB" id="A0AAD5T7Y4"/>
<sequence>MSEDDEIYESDFNESSTVPATSAESSSSVTEDDESLNKPFEQEKTALENELSPKLEALFKNYYIETRVTQLFPTCGARVYNGRLNVSRRGVINFYLRNQK</sequence>
<reference evidence="2" key="1">
    <citation type="submission" date="2020-05" db="EMBL/GenBank/DDBJ databases">
        <title>Phylogenomic resolution of chytrid fungi.</title>
        <authorList>
            <person name="Stajich J.E."/>
            <person name="Amses K."/>
            <person name="Simmons R."/>
            <person name="Seto K."/>
            <person name="Myers J."/>
            <person name="Bonds A."/>
            <person name="Quandt C.A."/>
            <person name="Barry K."/>
            <person name="Liu P."/>
            <person name="Grigoriev I."/>
            <person name="Longcore J.E."/>
            <person name="James T.Y."/>
        </authorList>
    </citation>
    <scope>NUCLEOTIDE SEQUENCE</scope>
    <source>
        <strain evidence="2">JEL0513</strain>
    </source>
</reference>
<protein>
    <submittedName>
        <fullName evidence="2">Uncharacterized protein</fullName>
    </submittedName>
</protein>
<evidence type="ECO:0000313" key="2">
    <source>
        <dbReference type="EMBL" id="KAJ3135778.1"/>
    </source>
</evidence>
<feature type="compositionally biased region" description="Low complexity" evidence="1">
    <location>
        <begin position="14"/>
        <end position="29"/>
    </location>
</feature>
<comment type="caution">
    <text evidence="2">The sequence shown here is derived from an EMBL/GenBank/DDBJ whole genome shotgun (WGS) entry which is preliminary data.</text>
</comment>
<dbReference type="Proteomes" id="UP001211907">
    <property type="component" value="Unassembled WGS sequence"/>
</dbReference>
<evidence type="ECO:0000256" key="1">
    <source>
        <dbReference type="SAM" id="MobiDB-lite"/>
    </source>
</evidence>
<feature type="non-terminal residue" evidence="2">
    <location>
        <position position="100"/>
    </location>
</feature>
<accession>A0AAD5T7Y4</accession>
<feature type="region of interest" description="Disordered" evidence="1">
    <location>
        <begin position="1"/>
        <end position="38"/>
    </location>
</feature>
<dbReference type="EMBL" id="JADGJH010000154">
    <property type="protein sequence ID" value="KAJ3135778.1"/>
    <property type="molecule type" value="Genomic_DNA"/>
</dbReference>
<keyword evidence="3" id="KW-1185">Reference proteome</keyword>
<name>A0AAD5T7Y4_9FUNG</name>
<gene>
    <name evidence="2" type="ORF">HK100_002323</name>
</gene>
<evidence type="ECO:0000313" key="3">
    <source>
        <dbReference type="Proteomes" id="UP001211907"/>
    </source>
</evidence>